<dbReference type="PANTHER" id="PTHR23513">
    <property type="entry name" value="INTEGRAL MEMBRANE EFFLUX PROTEIN-RELATED"/>
    <property type="match status" value="1"/>
</dbReference>
<dbReference type="InterPro" id="IPR036259">
    <property type="entry name" value="MFS_trans_sf"/>
</dbReference>
<feature type="transmembrane region" description="Helical" evidence="6">
    <location>
        <begin position="335"/>
        <end position="358"/>
    </location>
</feature>
<evidence type="ECO:0000256" key="1">
    <source>
        <dbReference type="ARBA" id="ARBA00004651"/>
    </source>
</evidence>
<evidence type="ECO:0000256" key="6">
    <source>
        <dbReference type="SAM" id="Phobius"/>
    </source>
</evidence>
<gene>
    <name evidence="7" type="ORF">EWH70_30650</name>
</gene>
<dbReference type="PANTHER" id="PTHR23513:SF11">
    <property type="entry name" value="STAPHYLOFERRIN A TRANSPORTER"/>
    <property type="match status" value="1"/>
</dbReference>
<evidence type="ECO:0000256" key="5">
    <source>
        <dbReference type="ARBA" id="ARBA00023136"/>
    </source>
</evidence>
<feature type="transmembrane region" description="Helical" evidence="6">
    <location>
        <begin position="213"/>
        <end position="232"/>
    </location>
</feature>
<keyword evidence="8" id="KW-1185">Reference proteome</keyword>
<dbReference type="Proteomes" id="UP000292003">
    <property type="component" value="Unassembled WGS sequence"/>
</dbReference>
<dbReference type="OrthoDB" id="3227279at2"/>
<evidence type="ECO:0000313" key="8">
    <source>
        <dbReference type="Proteomes" id="UP000292003"/>
    </source>
</evidence>
<keyword evidence="4 6" id="KW-1133">Transmembrane helix</keyword>
<dbReference type="InterPro" id="IPR011701">
    <property type="entry name" value="MFS"/>
</dbReference>
<feature type="transmembrane region" description="Helical" evidence="6">
    <location>
        <begin position="164"/>
        <end position="185"/>
    </location>
</feature>
<accession>A0A4Q7J165</accession>
<dbReference type="CDD" id="cd06173">
    <property type="entry name" value="MFS_MefA_like"/>
    <property type="match status" value="1"/>
</dbReference>
<comment type="caution">
    <text evidence="7">The sequence shown here is derived from an EMBL/GenBank/DDBJ whole genome shotgun (WGS) entry which is preliminary data.</text>
</comment>
<feature type="transmembrane region" description="Helical" evidence="6">
    <location>
        <begin position="244"/>
        <end position="263"/>
    </location>
</feature>
<proteinExistence type="predicted"/>
<dbReference type="GO" id="GO:0005886">
    <property type="term" value="C:plasma membrane"/>
    <property type="evidence" value="ECO:0007669"/>
    <property type="project" value="UniProtKB-SubCell"/>
</dbReference>
<dbReference type="GO" id="GO:0022857">
    <property type="term" value="F:transmembrane transporter activity"/>
    <property type="evidence" value="ECO:0007669"/>
    <property type="project" value="InterPro"/>
</dbReference>
<dbReference type="AlphaFoldDB" id="A0A4Q7J165"/>
<comment type="subcellular location">
    <subcellularLocation>
        <location evidence="1">Cell membrane</location>
        <topology evidence="1">Multi-pass membrane protein</topology>
    </subcellularLocation>
</comment>
<dbReference type="Pfam" id="PF07690">
    <property type="entry name" value="MFS_1"/>
    <property type="match status" value="2"/>
</dbReference>
<name>A0A4Q7J165_9PSEU</name>
<feature type="transmembrane region" description="Helical" evidence="6">
    <location>
        <begin position="364"/>
        <end position="384"/>
    </location>
</feature>
<dbReference type="EMBL" id="SFCC01000019">
    <property type="protein sequence ID" value="RZQ60166.1"/>
    <property type="molecule type" value="Genomic_DNA"/>
</dbReference>
<feature type="transmembrane region" description="Helical" evidence="6">
    <location>
        <begin position="275"/>
        <end position="292"/>
    </location>
</feature>
<sequence length="390" mass="40671">MRTALGNVEFRALWAAETQSLVGDQLTTVALTLTVYARTGSPLWSALTFALTFLPALAGGLGLSQLADRFPRRTVLATSLGIQAVLVGLMAIPGTPLVVLCTLLALARLAGSPTNAAQNALTRDIFDDDELYLRSQDLRGVTMNVAMLAGLAGGGVLVTQLGASLALALDAVTFLISTLVILRWVRHRPAVGKPGEPWFGATRWVFSQPRLRVLLAMSWLVGLAVVPEGLVAPLAMEIGAPQEAVGWLLAADPLGFVIGVFLLSRWVSAESRRRVMGWLAVVPAALLIAFLAQPSLPLSLLLLGFAGMAGAYIVTVGATFITWTPNEFRGGGGGLYRTGLRVAQGIGVAAGGVVAELVGSATNAIAIAGIAGVLLGAPVALRWARELRTA</sequence>
<dbReference type="Gene3D" id="1.20.1250.20">
    <property type="entry name" value="MFS general substrate transporter like domains"/>
    <property type="match status" value="2"/>
</dbReference>
<feature type="transmembrane region" description="Helical" evidence="6">
    <location>
        <begin position="43"/>
        <end position="63"/>
    </location>
</feature>
<keyword evidence="2" id="KW-1003">Cell membrane</keyword>
<dbReference type="SUPFAM" id="SSF103473">
    <property type="entry name" value="MFS general substrate transporter"/>
    <property type="match status" value="1"/>
</dbReference>
<evidence type="ECO:0000256" key="4">
    <source>
        <dbReference type="ARBA" id="ARBA00022989"/>
    </source>
</evidence>
<keyword evidence="3 6" id="KW-0812">Transmembrane</keyword>
<organism evidence="7 8">
    <name type="scientific">Amycolatopsis suaedae</name>
    <dbReference type="NCBI Taxonomy" id="2510978"/>
    <lineage>
        <taxon>Bacteria</taxon>
        <taxon>Bacillati</taxon>
        <taxon>Actinomycetota</taxon>
        <taxon>Actinomycetes</taxon>
        <taxon>Pseudonocardiales</taxon>
        <taxon>Pseudonocardiaceae</taxon>
        <taxon>Amycolatopsis</taxon>
    </lineage>
</organism>
<evidence type="ECO:0000256" key="3">
    <source>
        <dbReference type="ARBA" id="ARBA00022692"/>
    </source>
</evidence>
<evidence type="ECO:0000313" key="7">
    <source>
        <dbReference type="EMBL" id="RZQ60166.1"/>
    </source>
</evidence>
<protein>
    <submittedName>
        <fullName evidence="7">MFS transporter</fullName>
    </submittedName>
</protein>
<keyword evidence="5 6" id="KW-0472">Membrane</keyword>
<feature type="transmembrane region" description="Helical" evidence="6">
    <location>
        <begin position="298"/>
        <end position="323"/>
    </location>
</feature>
<evidence type="ECO:0000256" key="2">
    <source>
        <dbReference type="ARBA" id="ARBA00022475"/>
    </source>
</evidence>
<dbReference type="RefSeq" id="WP_130479152.1">
    <property type="nucleotide sequence ID" value="NZ_SFCC01000019.1"/>
</dbReference>
<reference evidence="7 8" key="1">
    <citation type="submission" date="2019-02" db="EMBL/GenBank/DDBJ databases">
        <title>Draft genome sequence of Amycolatopsis sp. 8-3EHSu isolated from roots of Suaeda maritima.</title>
        <authorList>
            <person name="Duangmal K."/>
            <person name="Chantavorakit T."/>
        </authorList>
    </citation>
    <scope>NUCLEOTIDE SEQUENCE [LARGE SCALE GENOMIC DNA]</scope>
    <source>
        <strain evidence="7 8">8-3EHSu</strain>
    </source>
</reference>